<dbReference type="EC" id="1.8.98.1" evidence="3"/>
<dbReference type="RefSeq" id="WP_288185656.1">
    <property type="nucleotide sequence ID" value="NZ_LT608335.1"/>
</dbReference>
<evidence type="ECO:0000259" key="2">
    <source>
        <dbReference type="Pfam" id="PF02754"/>
    </source>
</evidence>
<dbReference type="Gene3D" id="1.20.1050.140">
    <property type="match status" value="1"/>
</dbReference>
<protein>
    <submittedName>
        <fullName evidence="3">CoB--CoM heterodisulfide reductase</fullName>
        <ecNumber evidence="3">1.8.98.1</ecNumber>
    </submittedName>
</protein>
<keyword evidence="1 3" id="KW-0560">Oxidoreductase</keyword>
<sequence>MKYAFFPGCVLEGAAKENYTATMAVAKAIGLELVEIPGWTCCGASHVQDVDGLAATAINARNIALAEQLDLPLLTVCNTCTLMLRDAKAALDTGLKEQVNPLLAPTGLQYRGTSQITHLLWVLVSDFGLDRLQSLVKKPLRGLKAAAYYGCHILRPPALMDFEDHARPQSLEQLILALGAEPVDFPARLSCCGFHATYTAEADLIRITGQTNQAAITAGADCLVTPCPLCQMSLDMNQPEGQAAVQCHQQIPVLHLAQLVGLALGLSPAELGINRHIAGRELIKAKAAAVK</sequence>
<proteinExistence type="predicted"/>
<dbReference type="InterPro" id="IPR004017">
    <property type="entry name" value="Cys_rich_dom"/>
</dbReference>
<feature type="domain" description="Cysteine-rich" evidence="2">
    <location>
        <begin position="3"/>
        <end position="85"/>
    </location>
</feature>
<reference evidence="3" key="1">
    <citation type="submission" date="2016-08" db="EMBL/GenBank/DDBJ databases">
        <authorList>
            <person name="Seilhamer J.J."/>
        </authorList>
    </citation>
    <scope>NUCLEOTIDE SEQUENCE</scope>
    <source>
        <strain evidence="3">86</strain>
    </source>
</reference>
<dbReference type="EMBL" id="FMJE01000007">
    <property type="protein sequence ID" value="SCM83168.1"/>
    <property type="molecule type" value="Genomic_DNA"/>
</dbReference>
<dbReference type="AlphaFoldDB" id="A0A212M058"/>
<organism evidence="3">
    <name type="scientific">uncultured Sporomusa sp</name>
    <dbReference type="NCBI Taxonomy" id="307249"/>
    <lineage>
        <taxon>Bacteria</taxon>
        <taxon>Bacillati</taxon>
        <taxon>Bacillota</taxon>
        <taxon>Negativicutes</taxon>
        <taxon>Selenomonadales</taxon>
        <taxon>Sporomusaceae</taxon>
        <taxon>Sporomusa</taxon>
        <taxon>environmental samples</taxon>
    </lineage>
</organism>
<dbReference type="PANTHER" id="PTHR42947">
    <property type="entry name" value="COB--COM HETERODISULFIDE REDUCTASE SUBUNIT B 1"/>
    <property type="match status" value="1"/>
</dbReference>
<dbReference type="InterPro" id="IPR051278">
    <property type="entry name" value="HdrB/HdrD_reductase"/>
</dbReference>
<evidence type="ECO:0000256" key="1">
    <source>
        <dbReference type="ARBA" id="ARBA00023002"/>
    </source>
</evidence>
<name>A0A212M058_9FIRM</name>
<evidence type="ECO:0000313" key="3">
    <source>
        <dbReference type="EMBL" id="SCM83168.1"/>
    </source>
</evidence>
<dbReference type="GO" id="GO:0051912">
    <property type="term" value="F:CoB--CoM heterodisulfide reductase activity"/>
    <property type="evidence" value="ECO:0007669"/>
    <property type="project" value="UniProtKB-EC"/>
</dbReference>
<dbReference type="Pfam" id="PF02754">
    <property type="entry name" value="CCG"/>
    <property type="match status" value="2"/>
</dbReference>
<feature type="domain" description="Cysteine-rich" evidence="2">
    <location>
        <begin position="146"/>
        <end position="235"/>
    </location>
</feature>
<gene>
    <name evidence="3" type="ORF">KL86SPO_70026</name>
</gene>
<dbReference type="PANTHER" id="PTHR42947:SF1">
    <property type="entry name" value="COB--COM HETERODISULFIDE REDUCTASE SUBUNIT B 1"/>
    <property type="match status" value="1"/>
</dbReference>
<accession>A0A212M058</accession>
<dbReference type="Gene3D" id="3.40.50.11810">
    <property type="match status" value="1"/>
</dbReference>